<organism evidence="1 2">
    <name type="scientific">Aciditerrimonas ferrireducens</name>
    <dbReference type="NCBI Taxonomy" id="667306"/>
    <lineage>
        <taxon>Bacteria</taxon>
        <taxon>Bacillati</taxon>
        <taxon>Actinomycetota</taxon>
        <taxon>Acidimicrobiia</taxon>
        <taxon>Acidimicrobiales</taxon>
        <taxon>Acidimicrobiaceae</taxon>
        <taxon>Aciditerrimonas</taxon>
    </lineage>
</organism>
<protein>
    <submittedName>
        <fullName evidence="1">Uncharacterized protein</fullName>
    </submittedName>
</protein>
<sequence length="111" mass="11829">MPAAERYGPSQAGSVLVEVGPGRGALVVWVPPALEGRELAIWPAGAAWDGSHVAVRRRELATRPRYAAFFGGLAPGRYHLAVVGHLEDGPVVEVLVDEGLAEVRWPDDDPV</sequence>
<gene>
    <name evidence="1" type="ORF">ACFFRE_05480</name>
</gene>
<dbReference type="EMBL" id="JBHLYQ010000039">
    <property type="protein sequence ID" value="MFC0081598.1"/>
    <property type="molecule type" value="Genomic_DNA"/>
</dbReference>
<name>A0ABV6C2R6_9ACTN</name>
<keyword evidence="2" id="KW-1185">Reference proteome</keyword>
<dbReference type="Proteomes" id="UP001589788">
    <property type="component" value="Unassembled WGS sequence"/>
</dbReference>
<accession>A0ABV6C2R6</accession>
<dbReference type="RefSeq" id="WP_377788892.1">
    <property type="nucleotide sequence ID" value="NZ_JBHLYQ010000039.1"/>
</dbReference>
<proteinExistence type="predicted"/>
<reference evidence="1 2" key="1">
    <citation type="submission" date="2024-09" db="EMBL/GenBank/DDBJ databases">
        <authorList>
            <person name="Sun Q."/>
            <person name="Mori K."/>
        </authorList>
    </citation>
    <scope>NUCLEOTIDE SEQUENCE [LARGE SCALE GENOMIC DNA]</scope>
    <source>
        <strain evidence="1 2">JCM 15389</strain>
    </source>
</reference>
<evidence type="ECO:0000313" key="1">
    <source>
        <dbReference type="EMBL" id="MFC0081598.1"/>
    </source>
</evidence>
<evidence type="ECO:0000313" key="2">
    <source>
        <dbReference type="Proteomes" id="UP001589788"/>
    </source>
</evidence>
<comment type="caution">
    <text evidence="1">The sequence shown here is derived from an EMBL/GenBank/DDBJ whole genome shotgun (WGS) entry which is preliminary data.</text>
</comment>